<dbReference type="EMBL" id="BKCJ010350189">
    <property type="protein sequence ID" value="GEZ97617.1"/>
    <property type="molecule type" value="Genomic_DNA"/>
</dbReference>
<feature type="domain" description="Reverse transcriptase" evidence="1">
    <location>
        <begin position="393"/>
        <end position="626"/>
    </location>
</feature>
<comment type="caution">
    <text evidence="2">The sequence shown here is derived from an EMBL/GenBank/DDBJ whole genome shotgun (WGS) entry which is preliminary data.</text>
</comment>
<accession>A0A699IZ59</accession>
<dbReference type="AlphaFoldDB" id="A0A699IZ59"/>
<evidence type="ECO:0000259" key="1">
    <source>
        <dbReference type="PROSITE" id="PS50878"/>
    </source>
</evidence>
<protein>
    <recommendedName>
        <fullName evidence="1">Reverse transcriptase domain-containing protein</fullName>
    </recommendedName>
</protein>
<dbReference type="PANTHER" id="PTHR48462">
    <property type="entry name" value="PROTEIN, PUTATIVE-RELATED"/>
    <property type="match status" value="1"/>
</dbReference>
<dbReference type="PANTHER" id="PTHR48462:SF1">
    <property type="entry name" value="PROTEIN, PUTATIVE-RELATED"/>
    <property type="match status" value="1"/>
</dbReference>
<dbReference type="InterPro" id="IPR000477">
    <property type="entry name" value="RT_dom"/>
</dbReference>
<evidence type="ECO:0000313" key="2">
    <source>
        <dbReference type="EMBL" id="GEZ97617.1"/>
    </source>
</evidence>
<organism evidence="2">
    <name type="scientific">Tanacetum cinerariifolium</name>
    <name type="common">Dalmatian daisy</name>
    <name type="synonym">Chrysanthemum cinerariifolium</name>
    <dbReference type="NCBI Taxonomy" id="118510"/>
    <lineage>
        <taxon>Eukaryota</taxon>
        <taxon>Viridiplantae</taxon>
        <taxon>Streptophyta</taxon>
        <taxon>Embryophyta</taxon>
        <taxon>Tracheophyta</taxon>
        <taxon>Spermatophyta</taxon>
        <taxon>Magnoliopsida</taxon>
        <taxon>eudicotyledons</taxon>
        <taxon>Gunneridae</taxon>
        <taxon>Pentapetalae</taxon>
        <taxon>asterids</taxon>
        <taxon>campanulids</taxon>
        <taxon>Asterales</taxon>
        <taxon>Asteraceae</taxon>
        <taxon>Asteroideae</taxon>
        <taxon>Anthemideae</taxon>
        <taxon>Anthemidinae</taxon>
        <taxon>Tanacetum</taxon>
    </lineage>
</organism>
<dbReference type="PROSITE" id="PS50878">
    <property type="entry name" value="RT_POL"/>
    <property type="match status" value="1"/>
</dbReference>
<proteinExistence type="predicted"/>
<sequence length="1046" mass="114073">MASLVASRISCPLQGCEGRGGGNGKGLSKKYFIDHLGTRHFKTDVLKASHKARVANDFSLFFALDQALHQAGIWLCGVCFCSHTFSKNCKHADGVVVLAPSFDEVTIYGIPVPPKPGLSVVDCTTVGSLRAYKAIVDGDNSQVPSLGVESICFDIDLLSRVFSKKLRTVKCIPPRLRLGFAKLFCSVLNNVLGSPGDISVWVQLLILPCCVLSAFVPTNRAQRRSGERERCQLEHISRAILRWRDPIERLGLVSGRLADLTPSFSGVKKSDKHDEANVIQCKRKLGDGHFTAAIKVLTSSGVAPSNPETLHELEAKHPHAPPLNLSSSPLGVDALCVHKDLVLNRIRNFPKGTSCGQDGLRAQHLMDILGGAASAVADDLLGTITEVVNLFLSGKCPSQLGEYIASAPLTLLVKPGGGIRPIVVGTAWRRLVSKVASSSIGISMNTYLQDFQFGVGVPGGCEAVLHSVNRLVESKGNEVGLSMLLVDFSNAFNLVDMSVLLEESRVQCPSISPWVEFCYARPARLYYGDSTLWSCQGVQQGNPLGPLLFTLALHPLIQTINQLCKLTLHAWYLDDGIIVGDTLMVAKALDIIKTKGPARGLFLNVDKTGIFWPMEDPRSRVEGFFLINISRPLNGVKLFGGSVSLDEGFCQDLALKRVSKTTSLMKAVHKLRDPQCELLLLRNYAGVAKLSYALRTCSPLSLLEAQVQFDQALRDSLEKVVTASGPGFGDWQWRLATLPVKLGGLGILSTGDIIQYAFLASRLQTNDLQAKILMKTGIDSHGFSFQCALDVFNTTCNVDYSLSPQHVAILSCIRAPHAQDFIFTIPIDGLGQRMNHRQFRSVLCYRLSVPMFSEGSVCPSCNAHQMDQWGDHAVHCCSKVGVKFRHNLVCDILVDIFFNVGIMVRKEAPMGFLSHDGKDLRHADLILFNWLQGKDACLDVTGISPFAGTGANSWALGVALHNAVEKKKRKYASICVDNGYKFMPFAFSTFGEFDTEALDTLSRIKAISISHSNNAKSGAFIFHRVSFCIQKGVGAQIVSRLPTNFM</sequence>
<dbReference type="Pfam" id="PF00078">
    <property type="entry name" value="RVT_1"/>
    <property type="match status" value="1"/>
</dbReference>
<name>A0A699IZ59_TANCI</name>
<gene>
    <name evidence="2" type="ORF">Tci_569590</name>
</gene>
<reference evidence="2" key="1">
    <citation type="journal article" date="2019" name="Sci. Rep.">
        <title>Draft genome of Tanacetum cinerariifolium, the natural source of mosquito coil.</title>
        <authorList>
            <person name="Yamashiro T."/>
            <person name="Shiraishi A."/>
            <person name="Satake H."/>
            <person name="Nakayama K."/>
        </authorList>
    </citation>
    <scope>NUCLEOTIDE SEQUENCE</scope>
</reference>